<dbReference type="SUPFAM" id="SSF51905">
    <property type="entry name" value="FAD/NAD(P)-binding domain"/>
    <property type="match status" value="1"/>
</dbReference>
<dbReference type="InterPro" id="IPR036188">
    <property type="entry name" value="FAD/NAD-bd_sf"/>
</dbReference>
<proteinExistence type="inferred from homology"/>
<dbReference type="InterPro" id="IPR047146">
    <property type="entry name" value="Cyt_P450_E_CYP52_fungi"/>
</dbReference>
<dbReference type="RefSeq" id="XP_022507866.1">
    <property type="nucleotide sequence ID" value="XM_022659844.1"/>
</dbReference>
<dbReference type="Gene3D" id="3.50.50.60">
    <property type="entry name" value="FAD/NAD(P)-binding domain"/>
    <property type="match status" value="1"/>
</dbReference>
<dbReference type="PROSITE" id="PS00086">
    <property type="entry name" value="CYTOCHROME_P450"/>
    <property type="match status" value="1"/>
</dbReference>
<evidence type="ECO:0000313" key="9">
    <source>
        <dbReference type="Proteomes" id="UP000077002"/>
    </source>
</evidence>
<dbReference type="SUPFAM" id="SSF54373">
    <property type="entry name" value="FAD-linked reductases, C-terminal domain"/>
    <property type="match status" value="1"/>
</dbReference>
<dbReference type="InterPro" id="IPR002937">
    <property type="entry name" value="Amino_oxidase"/>
</dbReference>
<keyword evidence="4" id="KW-0560">Oxidoreductase</keyword>
<evidence type="ECO:0000259" key="7">
    <source>
        <dbReference type="Pfam" id="PF01593"/>
    </source>
</evidence>
<dbReference type="Pfam" id="PF01593">
    <property type="entry name" value="Amino_oxidase"/>
    <property type="match status" value="1"/>
</dbReference>
<feature type="domain" description="Amine oxidase" evidence="7">
    <location>
        <begin position="158"/>
        <end position="643"/>
    </location>
</feature>
<dbReference type="Gene3D" id="3.90.660.10">
    <property type="match status" value="1"/>
</dbReference>
<reference evidence="8 9" key="1">
    <citation type="submission" date="2016-03" db="EMBL/GenBank/DDBJ databases">
        <title>Draft genome sequence of the Fonsecaea monophora CBS 269.37.</title>
        <authorList>
            <person name="Bombassaro A."/>
            <person name="Vinicius W.A."/>
            <person name="De Hoog S."/>
            <person name="Sun J."/>
            <person name="Souza E.M."/>
            <person name="Raittz R.T."/>
            <person name="Costa F."/>
            <person name="Leao A.C."/>
            <person name="Tadra-Sfeir M.Z."/>
            <person name="Baura V."/>
            <person name="Balsanelli E."/>
            <person name="Pedrosa F.O."/>
            <person name="Moreno L.F."/>
            <person name="Steffens M.B."/>
            <person name="Xi L."/>
            <person name="Bocca A.L."/>
            <person name="Felipe M.S."/>
            <person name="Teixeira M."/>
            <person name="Telles Filho F.Q."/>
            <person name="Azevedo C.M."/>
            <person name="Gomes R."/>
            <person name="Vicente V.A."/>
        </authorList>
    </citation>
    <scope>NUCLEOTIDE SEQUENCE [LARGE SCALE GENOMIC DNA]</scope>
    <source>
        <strain evidence="8 9">CBS 269.37</strain>
    </source>
</reference>
<gene>
    <name evidence="8" type="ORF">AYO21_09916</name>
</gene>
<accession>A0A177EV60</accession>
<dbReference type="Proteomes" id="UP000077002">
    <property type="component" value="Unassembled WGS sequence"/>
</dbReference>
<dbReference type="GO" id="GO:0016712">
    <property type="term" value="F:oxidoreductase activity, acting on paired donors, with incorporation or reduction of molecular oxygen, reduced flavin or flavoprotein as one donor, and incorporation of one atom of oxygen"/>
    <property type="evidence" value="ECO:0007669"/>
    <property type="project" value="InterPro"/>
</dbReference>
<comment type="cofactor">
    <cofactor evidence="1">
        <name>heme</name>
        <dbReference type="ChEBI" id="CHEBI:30413"/>
    </cofactor>
</comment>
<dbReference type="EMBL" id="LVKK01000105">
    <property type="protein sequence ID" value="OAG35914.1"/>
    <property type="molecule type" value="Genomic_DNA"/>
</dbReference>
<dbReference type="AlphaFoldDB" id="A0A177EV60"/>
<evidence type="ECO:0000256" key="5">
    <source>
        <dbReference type="ARBA" id="ARBA00023004"/>
    </source>
</evidence>
<dbReference type="PANTHER" id="PTHR24287:SF18">
    <property type="entry name" value="CYTOCHROME P450 MONOOXYGENASE APDE-RELATED"/>
    <property type="match status" value="1"/>
</dbReference>
<dbReference type="PRINTS" id="PR01239">
    <property type="entry name" value="EP450IICYP52"/>
</dbReference>
<dbReference type="SUPFAM" id="SSF48264">
    <property type="entry name" value="Cytochrome P450"/>
    <property type="match status" value="1"/>
</dbReference>
<dbReference type="GO" id="GO:0005506">
    <property type="term" value="F:iron ion binding"/>
    <property type="evidence" value="ECO:0007669"/>
    <property type="project" value="InterPro"/>
</dbReference>
<dbReference type="PANTHER" id="PTHR24287">
    <property type="entry name" value="P450, PUTATIVE (EUROFUNG)-RELATED"/>
    <property type="match status" value="1"/>
</dbReference>
<comment type="caution">
    <text evidence="8">The sequence shown here is derived from an EMBL/GenBank/DDBJ whole genome shotgun (WGS) entry which is preliminary data.</text>
</comment>
<protein>
    <submittedName>
        <fullName evidence="8">Putative endo-1,3(4)-beta-glucanase 2</fullName>
    </submittedName>
</protein>
<name>A0A177EV60_9EURO</name>
<dbReference type="GO" id="GO:0020037">
    <property type="term" value="F:heme binding"/>
    <property type="evidence" value="ECO:0007669"/>
    <property type="project" value="InterPro"/>
</dbReference>
<keyword evidence="5" id="KW-0408">Iron</keyword>
<evidence type="ECO:0000256" key="6">
    <source>
        <dbReference type="ARBA" id="ARBA00023033"/>
    </source>
</evidence>
<dbReference type="InterPro" id="IPR002974">
    <property type="entry name" value="Cyt_P450_E_CYP52_ascomycetes"/>
</dbReference>
<dbReference type="CDD" id="cd11063">
    <property type="entry name" value="CYP52"/>
    <property type="match status" value="1"/>
</dbReference>
<dbReference type="Gene3D" id="1.10.630.10">
    <property type="entry name" value="Cytochrome P450"/>
    <property type="match status" value="1"/>
</dbReference>
<dbReference type="GeneID" id="34605045"/>
<dbReference type="Pfam" id="PF00067">
    <property type="entry name" value="p450"/>
    <property type="match status" value="1"/>
</dbReference>
<evidence type="ECO:0000313" key="8">
    <source>
        <dbReference type="EMBL" id="OAG35914.1"/>
    </source>
</evidence>
<keyword evidence="9" id="KW-1185">Reference proteome</keyword>
<evidence type="ECO:0000256" key="3">
    <source>
        <dbReference type="ARBA" id="ARBA00022723"/>
    </source>
</evidence>
<dbReference type="OrthoDB" id="7777654at2759"/>
<organism evidence="8 9">
    <name type="scientific">Fonsecaea monophora</name>
    <dbReference type="NCBI Taxonomy" id="254056"/>
    <lineage>
        <taxon>Eukaryota</taxon>
        <taxon>Fungi</taxon>
        <taxon>Dikarya</taxon>
        <taxon>Ascomycota</taxon>
        <taxon>Pezizomycotina</taxon>
        <taxon>Eurotiomycetes</taxon>
        <taxon>Chaetothyriomycetidae</taxon>
        <taxon>Chaetothyriales</taxon>
        <taxon>Herpotrichiellaceae</taxon>
        <taxon>Fonsecaea</taxon>
    </lineage>
</organism>
<keyword evidence="3" id="KW-0479">Metal-binding</keyword>
<dbReference type="InterPro" id="IPR036396">
    <property type="entry name" value="Cyt_P450_sf"/>
</dbReference>
<sequence length="1212" mass="136358">MALKLHLKRAVDSSLANIHVSYDKPITTEVAFTYGPCKAKTPGEAHHLVARSNSCDHDRLLWKVPEDTPTGHCLSAWDARQNLLGRSAPVSIAPNAKTKRRRLKKRQADFSIQMDNSSGIDAEGPWFDGVVALKNKEISAVNVQEAKSKEIAIVGAGMAGLMTWLALNQSGMTNLSLIEAAQRLGGRVHTAYFGDPSERQYQEMGPMRFPLSYTSSETNQTIQIQDHRIVFDLAAEVNRLNNNNTNFTVNFIKWYQSSPNGLYYINGARKPNGQVPTVSEVRANASLLGTTSSQPDDPKLDALDEQLNVIYENGSFIDQMARNIYMAHKTFLDQGLGGLGGDDFSEFAYAHNVLGYALNETFVELGGSGSESFWDNLFESMYFSATDWRTIDGGLTRLPSAFHPLVDDVTFMNRKIQRVQYNESTKKVTLQWKAKPLDSTFQNASYDLAVVTVPMPLVRTWRLPAFSDLLKTAIDSYPYSQVCKVALQFKTRFWEHFENPIYGSCSTTTDIPGIGSICYPSYDINSTGMGVMLASYTSSDDGLRWPSIPEDVHVQYVVDAMAEIHGPVVYEQYTGAFNRRCWVLDQYETISWASPDIGMRKAFIPAFFKTEQGIIMSGEGTSYTSSWISSALESGVRASVQLLLELGLVDEAKAVEISLPREVLAYLMRNPEACRVFAIQRKETMSGDDTTSRASMFLPLLLPLLLCPFFFILYPGVNKLVAYKRDSALAHRMHCMPPPELPNKWPLGIDWVRGLWTSNAEGRLLPFLCSIAKDYEPRNMLSQYLLFGPRTFHILEPRNLEAVLSSNFADYGFGVRAEIFAPLLGRGIFTQEGAAWKHSRELLRKQFVRAQYQNLSHFQEHVDNLLSRLPDQGVVDLQPLFFSLTLDTTTALLMGKSVYSLRADIDQDAENRDFSKSFNLAQEGLAKRFRIAPWHTLYNPPAFRRACKTVHAYVERYIEQRHISNEKSQDAYSFIDQIANESKSRTELRDQLLNVLLAGRDTTACCLSWTFTLKVVMGPSRLLVRHPQVMKRLRAEVTTVMGDGIHPSREQLRKMPFLACVIKESLRLYPPVPLNNRQAIKTTLLPTGGGPDGKQMILVRKGEVVVFSQYVNSRVKSIYGSDADDFRPERWEDNGLAKIGWAYFPFNGGPRQCLGEDFALMEVSYTIVRLLQACSSLDLPDGEIVERLGQEKQRLTLVLSSADGCRVKYVRR</sequence>
<evidence type="ECO:0000256" key="2">
    <source>
        <dbReference type="ARBA" id="ARBA00010617"/>
    </source>
</evidence>
<dbReference type="InterPro" id="IPR001128">
    <property type="entry name" value="Cyt_P450"/>
</dbReference>
<evidence type="ECO:0000256" key="1">
    <source>
        <dbReference type="ARBA" id="ARBA00001971"/>
    </source>
</evidence>
<dbReference type="PRINTS" id="PR00385">
    <property type="entry name" value="P450"/>
</dbReference>
<dbReference type="InterPro" id="IPR017972">
    <property type="entry name" value="Cyt_P450_CS"/>
</dbReference>
<evidence type="ECO:0000256" key="4">
    <source>
        <dbReference type="ARBA" id="ARBA00023002"/>
    </source>
</evidence>
<dbReference type="Gene3D" id="1.20.1440.240">
    <property type="match status" value="1"/>
</dbReference>
<comment type="similarity">
    <text evidence="2">Belongs to the cytochrome P450 family.</text>
</comment>
<keyword evidence="6" id="KW-0503">Monooxygenase</keyword>